<accession>A0A255GNN1</accession>
<evidence type="ECO:0000256" key="1">
    <source>
        <dbReference type="ARBA" id="ARBA00023015"/>
    </source>
</evidence>
<dbReference type="RefSeq" id="WP_094404274.1">
    <property type="nucleotide sequence ID" value="NZ_NMVO01000001.1"/>
</dbReference>
<evidence type="ECO:0000313" key="5">
    <source>
        <dbReference type="EMBL" id="OYO17409.1"/>
    </source>
</evidence>
<proteinExistence type="predicted"/>
<dbReference type="SMART" id="SM00345">
    <property type="entry name" value="HTH_GNTR"/>
    <property type="match status" value="1"/>
</dbReference>
<dbReference type="Proteomes" id="UP000215896">
    <property type="component" value="Unassembled WGS sequence"/>
</dbReference>
<dbReference type="SMART" id="SM00895">
    <property type="entry name" value="FCD"/>
    <property type="match status" value="1"/>
</dbReference>
<name>A0A255GNN1_9ACTN</name>
<feature type="domain" description="HTH gntR-type" evidence="4">
    <location>
        <begin position="10"/>
        <end position="77"/>
    </location>
</feature>
<keyword evidence="3" id="KW-0804">Transcription</keyword>
<dbReference type="InterPro" id="IPR036388">
    <property type="entry name" value="WH-like_DNA-bd_sf"/>
</dbReference>
<dbReference type="Pfam" id="PF07729">
    <property type="entry name" value="FCD"/>
    <property type="match status" value="1"/>
</dbReference>
<keyword evidence="1" id="KW-0805">Transcription regulation</keyword>
<evidence type="ECO:0000256" key="2">
    <source>
        <dbReference type="ARBA" id="ARBA00023125"/>
    </source>
</evidence>
<dbReference type="PANTHER" id="PTHR43537">
    <property type="entry name" value="TRANSCRIPTIONAL REGULATOR, GNTR FAMILY"/>
    <property type="match status" value="1"/>
</dbReference>
<dbReference type="Pfam" id="PF00392">
    <property type="entry name" value="GntR"/>
    <property type="match status" value="1"/>
</dbReference>
<gene>
    <name evidence="5" type="ORF">CGZ94_00415</name>
</gene>
<organism evidence="5 6">
    <name type="scientific">Enemella evansiae</name>
    <dbReference type="NCBI Taxonomy" id="2016499"/>
    <lineage>
        <taxon>Bacteria</taxon>
        <taxon>Bacillati</taxon>
        <taxon>Actinomycetota</taxon>
        <taxon>Actinomycetes</taxon>
        <taxon>Propionibacteriales</taxon>
        <taxon>Propionibacteriaceae</taxon>
        <taxon>Enemella</taxon>
    </lineage>
</organism>
<protein>
    <submittedName>
        <fullName evidence="5">GntR family transcriptional regulator</fullName>
    </submittedName>
</protein>
<dbReference type="GO" id="GO:0003677">
    <property type="term" value="F:DNA binding"/>
    <property type="evidence" value="ECO:0007669"/>
    <property type="project" value="UniProtKB-KW"/>
</dbReference>
<dbReference type="PROSITE" id="PS50949">
    <property type="entry name" value="HTH_GNTR"/>
    <property type="match status" value="1"/>
</dbReference>
<evidence type="ECO:0000256" key="3">
    <source>
        <dbReference type="ARBA" id="ARBA00023163"/>
    </source>
</evidence>
<evidence type="ECO:0000259" key="4">
    <source>
        <dbReference type="PROSITE" id="PS50949"/>
    </source>
</evidence>
<dbReference type="AlphaFoldDB" id="A0A255GNN1"/>
<dbReference type="GO" id="GO:0003700">
    <property type="term" value="F:DNA-binding transcription factor activity"/>
    <property type="evidence" value="ECO:0007669"/>
    <property type="project" value="InterPro"/>
</dbReference>
<dbReference type="InterPro" id="IPR000524">
    <property type="entry name" value="Tscrpt_reg_HTH_GntR"/>
</dbReference>
<comment type="caution">
    <text evidence="5">The sequence shown here is derived from an EMBL/GenBank/DDBJ whole genome shotgun (WGS) entry which is preliminary data.</text>
</comment>
<keyword evidence="6" id="KW-1185">Reference proteome</keyword>
<dbReference type="PANTHER" id="PTHR43537:SF5">
    <property type="entry name" value="UXU OPERON TRANSCRIPTIONAL REGULATOR"/>
    <property type="match status" value="1"/>
</dbReference>
<evidence type="ECO:0000313" key="6">
    <source>
        <dbReference type="Proteomes" id="UP000215896"/>
    </source>
</evidence>
<dbReference type="OrthoDB" id="8663149at2"/>
<reference evidence="5 6" key="1">
    <citation type="submission" date="2017-07" db="EMBL/GenBank/DDBJ databases">
        <title>Draft whole genome sequences of clinical Proprionibacteriaceae strains.</title>
        <authorList>
            <person name="Bernier A.-M."/>
            <person name="Bernard K."/>
            <person name="Domingo M.-C."/>
        </authorList>
    </citation>
    <scope>NUCLEOTIDE SEQUENCE [LARGE SCALE GENOMIC DNA]</scope>
    <source>
        <strain evidence="5 6">NML 030167</strain>
    </source>
</reference>
<dbReference type="EMBL" id="NMVO01000001">
    <property type="protein sequence ID" value="OYO17409.1"/>
    <property type="molecule type" value="Genomic_DNA"/>
</dbReference>
<dbReference type="InterPro" id="IPR036390">
    <property type="entry name" value="WH_DNA-bd_sf"/>
</dbReference>
<sequence length="225" mass="24886">MAAVRQIESSSVTEKVATELRRSIVSGDLAPGQTFSLREIAAMLGVSFIPVREALRQLEGEGLVVIRPGRSAIVAPLDLDDLHAIYRLRRTLEPALARRSVTLVAEPELDRLAAVARDFGAPDEGIDAIYDAHHEFHEALLAPAASSWDLRMLRTLWRATERYVRIGFRTLDPDPEEHTRRRVAHEVLLDAFRSRDPERAGAALDAHLAFNEQTAIAALGQTAKS</sequence>
<dbReference type="InterPro" id="IPR008920">
    <property type="entry name" value="TF_FadR/GntR_C"/>
</dbReference>
<dbReference type="Gene3D" id="1.20.120.530">
    <property type="entry name" value="GntR ligand-binding domain-like"/>
    <property type="match status" value="1"/>
</dbReference>
<dbReference type="InterPro" id="IPR011711">
    <property type="entry name" value="GntR_C"/>
</dbReference>
<dbReference type="SUPFAM" id="SSF48008">
    <property type="entry name" value="GntR ligand-binding domain-like"/>
    <property type="match status" value="1"/>
</dbReference>
<dbReference type="Gene3D" id="1.10.10.10">
    <property type="entry name" value="Winged helix-like DNA-binding domain superfamily/Winged helix DNA-binding domain"/>
    <property type="match status" value="1"/>
</dbReference>
<dbReference type="SUPFAM" id="SSF46785">
    <property type="entry name" value="Winged helix' DNA-binding domain"/>
    <property type="match status" value="1"/>
</dbReference>
<keyword evidence="2" id="KW-0238">DNA-binding</keyword>
<dbReference type="CDD" id="cd07377">
    <property type="entry name" value="WHTH_GntR"/>
    <property type="match status" value="1"/>
</dbReference>